<reference evidence="2 3" key="1">
    <citation type="submission" date="2023-11" db="EMBL/GenBank/DDBJ databases">
        <title>MicrobeMod: A computational toolkit for identifying prokaryotic methylation and restriction-modification with nanopore sequencing.</title>
        <authorList>
            <person name="Crits-Christoph A."/>
            <person name="Kang S.C."/>
            <person name="Lee H."/>
            <person name="Ostrov N."/>
        </authorList>
    </citation>
    <scope>NUCLEOTIDE SEQUENCE [LARGE SCALE GENOMIC DNA]</scope>
    <source>
        <strain evidence="2 3">ATCC 29145</strain>
    </source>
</reference>
<keyword evidence="1" id="KW-0732">Signal</keyword>
<keyword evidence="3" id="KW-1185">Reference proteome</keyword>
<sequence length="134" mass="14268">MTRYLLLVGAILLAAVPAHAGDHWSQLASAISAEIARAEALARDGKPDEARKTVTEAYFGLFESEKMEAALRKEVGSKHAFDREKQFGDLRKLIAKGTLGGIRDLAAALQSGLAEDGKALDAANVPAHVFAVNQ</sequence>
<proteinExistence type="predicted"/>
<comment type="caution">
    <text evidence="2">The sequence shown here is derived from an EMBL/GenBank/DDBJ whole genome shotgun (WGS) entry which is preliminary data.</text>
</comment>
<feature type="signal peptide" evidence="1">
    <location>
        <begin position="1"/>
        <end position="20"/>
    </location>
</feature>
<feature type="chain" id="PRO_5046826073" evidence="1">
    <location>
        <begin position="21"/>
        <end position="134"/>
    </location>
</feature>
<dbReference type="RefSeq" id="WP_059399797.1">
    <property type="nucleotide sequence ID" value="NZ_CP012918.1"/>
</dbReference>
<name>A0ABU4PFD8_AZOBR</name>
<protein>
    <submittedName>
        <fullName evidence="2">Uncharacterized protein</fullName>
    </submittedName>
</protein>
<gene>
    <name evidence="2" type="ORF">SIM66_32745</name>
</gene>
<dbReference type="Proteomes" id="UP001277471">
    <property type="component" value="Unassembled WGS sequence"/>
</dbReference>
<evidence type="ECO:0000313" key="3">
    <source>
        <dbReference type="Proteomes" id="UP001277471"/>
    </source>
</evidence>
<evidence type="ECO:0000313" key="2">
    <source>
        <dbReference type="EMBL" id="MDX5955939.1"/>
    </source>
</evidence>
<organism evidence="2 3">
    <name type="scientific">Azospirillum brasilense</name>
    <dbReference type="NCBI Taxonomy" id="192"/>
    <lineage>
        <taxon>Bacteria</taxon>
        <taxon>Pseudomonadati</taxon>
        <taxon>Pseudomonadota</taxon>
        <taxon>Alphaproteobacteria</taxon>
        <taxon>Rhodospirillales</taxon>
        <taxon>Azospirillaceae</taxon>
        <taxon>Azospirillum</taxon>
    </lineage>
</organism>
<dbReference type="EMBL" id="JAWXYC010000007">
    <property type="protein sequence ID" value="MDX5955939.1"/>
    <property type="molecule type" value="Genomic_DNA"/>
</dbReference>
<accession>A0ABU4PFD8</accession>
<evidence type="ECO:0000256" key="1">
    <source>
        <dbReference type="SAM" id="SignalP"/>
    </source>
</evidence>